<accession>A0AAV9RQV6</accession>
<dbReference type="EMBL" id="JAHHUM010001480">
    <property type="protein sequence ID" value="KAK5611398.1"/>
    <property type="molecule type" value="Genomic_DNA"/>
</dbReference>
<protein>
    <submittedName>
        <fullName evidence="2">Uncharacterized protein</fullName>
    </submittedName>
</protein>
<dbReference type="AlphaFoldDB" id="A0AAV9RQV6"/>
<dbReference type="Proteomes" id="UP001311232">
    <property type="component" value="Unassembled WGS sequence"/>
</dbReference>
<gene>
    <name evidence="2" type="ORF">CRENBAI_017161</name>
</gene>
<sequence length="194" mass="20734">MEERLMFYARQIKSFRRTSLLYSSPKLIEKKSGRWRRITTSILSKSPESCCSSVYVMSPERCCSSAVAKAPESSCSSAHSGAIVPPKSASISSTRRRGRRKRDALAQVIGGPGDGSAQVIEGPGDASAPAQATEGPGDASALGLKAFQGFSKRLVLVLVPEPCDEGFEDELPKGGVLGLFGCGFFLICLPQLRF</sequence>
<name>A0AAV9RQV6_9TELE</name>
<feature type="region of interest" description="Disordered" evidence="1">
    <location>
        <begin position="75"/>
        <end position="137"/>
    </location>
</feature>
<proteinExistence type="predicted"/>
<organism evidence="2 3">
    <name type="scientific">Crenichthys baileyi</name>
    <name type="common">White River springfish</name>
    <dbReference type="NCBI Taxonomy" id="28760"/>
    <lineage>
        <taxon>Eukaryota</taxon>
        <taxon>Metazoa</taxon>
        <taxon>Chordata</taxon>
        <taxon>Craniata</taxon>
        <taxon>Vertebrata</taxon>
        <taxon>Euteleostomi</taxon>
        <taxon>Actinopterygii</taxon>
        <taxon>Neopterygii</taxon>
        <taxon>Teleostei</taxon>
        <taxon>Neoteleostei</taxon>
        <taxon>Acanthomorphata</taxon>
        <taxon>Ovalentaria</taxon>
        <taxon>Atherinomorphae</taxon>
        <taxon>Cyprinodontiformes</taxon>
        <taxon>Goodeidae</taxon>
        <taxon>Crenichthys</taxon>
    </lineage>
</organism>
<evidence type="ECO:0000313" key="3">
    <source>
        <dbReference type="Proteomes" id="UP001311232"/>
    </source>
</evidence>
<comment type="caution">
    <text evidence="2">The sequence shown here is derived from an EMBL/GenBank/DDBJ whole genome shotgun (WGS) entry which is preliminary data.</text>
</comment>
<reference evidence="2 3" key="1">
    <citation type="submission" date="2021-06" db="EMBL/GenBank/DDBJ databases">
        <authorList>
            <person name="Palmer J.M."/>
        </authorList>
    </citation>
    <scope>NUCLEOTIDE SEQUENCE [LARGE SCALE GENOMIC DNA]</scope>
    <source>
        <strain evidence="2 3">MEX-2019</strain>
        <tissue evidence="2">Muscle</tissue>
    </source>
</reference>
<keyword evidence="3" id="KW-1185">Reference proteome</keyword>
<evidence type="ECO:0000256" key="1">
    <source>
        <dbReference type="SAM" id="MobiDB-lite"/>
    </source>
</evidence>
<evidence type="ECO:0000313" key="2">
    <source>
        <dbReference type="EMBL" id="KAK5611398.1"/>
    </source>
</evidence>